<dbReference type="Pfam" id="PF13672">
    <property type="entry name" value="PP2C_2"/>
    <property type="match status" value="1"/>
</dbReference>
<dbReference type="AlphaFoldDB" id="A0A4Y6PWJ0"/>
<dbReference type="Gene3D" id="2.60.120.10">
    <property type="entry name" value="Jelly Rolls"/>
    <property type="match status" value="1"/>
</dbReference>
<dbReference type="InterPro" id="IPR036457">
    <property type="entry name" value="PPM-type-like_dom_sf"/>
</dbReference>
<dbReference type="PROSITE" id="PS50042">
    <property type="entry name" value="CNMP_BINDING_3"/>
    <property type="match status" value="1"/>
</dbReference>
<dbReference type="SMART" id="SM00100">
    <property type="entry name" value="cNMP"/>
    <property type="match status" value="1"/>
</dbReference>
<evidence type="ECO:0000259" key="2">
    <source>
        <dbReference type="PROSITE" id="PS51746"/>
    </source>
</evidence>
<dbReference type="SMART" id="SM00332">
    <property type="entry name" value="PP2Cc"/>
    <property type="match status" value="1"/>
</dbReference>
<evidence type="ECO:0000313" key="4">
    <source>
        <dbReference type="Proteomes" id="UP000315995"/>
    </source>
</evidence>
<dbReference type="SUPFAM" id="SSF51206">
    <property type="entry name" value="cAMP-binding domain-like"/>
    <property type="match status" value="1"/>
</dbReference>
<gene>
    <name evidence="3" type="ORF">FIV42_18745</name>
</gene>
<dbReference type="InterPro" id="IPR014710">
    <property type="entry name" value="RmlC-like_jellyroll"/>
</dbReference>
<evidence type="ECO:0000313" key="3">
    <source>
        <dbReference type="EMBL" id="QDG52702.1"/>
    </source>
</evidence>
<dbReference type="Pfam" id="PF00027">
    <property type="entry name" value="cNMP_binding"/>
    <property type="match status" value="1"/>
</dbReference>
<dbReference type="Proteomes" id="UP000315995">
    <property type="component" value="Chromosome"/>
</dbReference>
<feature type="domain" description="PPM-type phosphatase" evidence="2">
    <location>
        <begin position="29"/>
        <end position="277"/>
    </location>
</feature>
<sequence length="453" mass="50395">MRFFNASARLRIPRGVSTLTLYEPTMKLKAWALSDVGNVRTNNEDNFFADADRGVFVVADGVGGRDKGEVASSMVAAAVEEAAPNLRQVAREADPVKSPDHRERMLDLIRRHIQQVNTDIFNEDTSRDNEHGMATTTDLLVVAGSSAYVGHVGDSRVYLIRNGQIYRITEDHTYAEMLRRNQRAEMRRLAEANKKFEHMLTRSMGAKPHVEPDTLFIDVRPGDQFVLCTDGLTDYLSGSEILERSTNMKGQRLVDELVAEAKQRGGRDNITVVVVDVLDEPDTARSLPPQAVDTIRQINFLEQIELFDGLAAVELIKVLRTVYERSYSPGDIILRQGEQSGALYLIVEGEIALTVDGTEVARLHAGQHFGELALFADDHTRSATATCASEALLLVIPADKFEKLTGEDLEIGNKLLRNLVRHAGQHIRMMNARLAAGAHMDTMEMMKRDLGKD</sequence>
<dbReference type="InterPro" id="IPR018488">
    <property type="entry name" value="cNMP-bd_CS"/>
</dbReference>
<dbReference type="SUPFAM" id="SSF81606">
    <property type="entry name" value="PP2C-like"/>
    <property type="match status" value="1"/>
</dbReference>
<dbReference type="InterPro" id="IPR001932">
    <property type="entry name" value="PPM-type_phosphatase-like_dom"/>
</dbReference>
<proteinExistence type="predicted"/>
<dbReference type="InterPro" id="IPR015655">
    <property type="entry name" value="PP2C"/>
</dbReference>
<dbReference type="Gene3D" id="3.60.40.10">
    <property type="entry name" value="PPM-type phosphatase domain"/>
    <property type="match status" value="1"/>
</dbReference>
<dbReference type="CDD" id="cd00038">
    <property type="entry name" value="CAP_ED"/>
    <property type="match status" value="1"/>
</dbReference>
<dbReference type="OrthoDB" id="5496340at2"/>
<evidence type="ECO:0000259" key="1">
    <source>
        <dbReference type="PROSITE" id="PS50042"/>
    </source>
</evidence>
<feature type="domain" description="Cyclic nucleotide-binding" evidence="1">
    <location>
        <begin position="306"/>
        <end position="422"/>
    </location>
</feature>
<protein>
    <submittedName>
        <fullName evidence="3">Cyclic nucleotide-binding domain-containing protein</fullName>
    </submittedName>
</protein>
<dbReference type="SMART" id="SM00331">
    <property type="entry name" value="PP2C_SIG"/>
    <property type="match status" value="1"/>
</dbReference>
<dbReference type="GO" id="GO:0004722">
    <property type="term" value="F:protein serine/threonine phosphatase activity"/>
    <property type="evidence" value="ECO:0007669"/>
    <property type="project" value="InterPro"/>
</dbReference>
<dbReference type="PANTHER" id="PTHR13832">
    <property type="entry name" value="PROTEIN PHOSPHATASE 2C"/>
    <property type="match status" value="1"/>
</dbReference>
<keyword evidence="4" id="KW-1185">Reference proteome</keyword>
<dbReference type="InterPro" id="IPR000595">
    <property type="entry name" value="cNMP-bd_dom"/>
</dbReference>
<name>A0A4Y6PWJ0_PERCE</name>
<dbReference type="PROSITE" id="PS00889">
    <property type="entry name" value="CNMP_BINDING_2"/>
    <property type="match status" value="1"/>
</dbReference>
<dbReference type="EMBL" id="CP041186">
    <property type="protein sequence ID" value="QDG52702.1"/>
    <property type="molecule type" value="Genomic_DNA"/>
</dbReference>
<reference evidence="3 4" key="1">
    <citation type="submission" date="2019-06" db="EMBL/GenBank/DDBJ databases">
        <title>Persicimonas caeni gen. nov., sp. nov., a predatory bacterium isolated from solar saltern.</title>
        <authorList>
            <person name="Wang S."/>
        </authorList>
    </citation>
    <scope>NUCLEOTIDE SEQUENCE [LARGE SCALE GENOMIC DNA]</scope>
    <source>
        <strain evidence="3 4">YN101</strain>
    </source>
</reference>
<dbReference type="PANTHER" id="PTHR13832:SF827">
    <property type="entry name" value="PROTEIN PHOSPHATASE 1L"/>
    <property type="match status" value="1"/>
</dbReference>
<organism evidence="3 4">
    <name type="scientific">Persicimonas caeni</name>
    <dbReference type="NCBI Taxonomy" id="2292766"/>
    <lineage>
        <taxon>Bacteria</taxon>
        <taxon>Deltaproteobacteria</taxon>
        <taxon>Bradymonadales</taxon>
        <taxon>Bradymonadaceae</taxon>
        <taxon>Persicimonas</taxon>
    </lineage>
</organism>
<accession>A0A5B8Y8A5</accession>
<dbReference type="PROSITE" id="PS51746">
    <property type="entry name" value="PPM_2"/>
    <property type="match status" value="1"/>
</dbReference>
<dbReference type="CDD" id="cd00143">
    <property type="entry name" value="PP2Cc"/>
    <property type="match status" value="1"/>
</dbReference>
<accession>A0A4Y6PWJ0</accession>
<dbReference type="InterPro" id="IPR018490">
    <property type="entry name" value="cNMP-bd_dom_sf"/>
</dbReference>